<organism evidence="1 2">
    <name type="scientific">Sphingobacterium puteale</name>
    <dbReference type="NCBI Taxonomy" id="2420510"/>
    <lineage>
        <taxon>Bacteria</taxon>
        <taxon>Pseudomonadati</taxon>
        <taxon>Bacteroidota</taxon>
        <taxon>Sphingobacteriia</taxon>
        <taxon>Sphingobacteriales</taxon>
        <taxon>Sphingobacteriaceae</taxon>
        <taxon>Sphingobacterium</taxon>
    </lineage>
</organism>
<accession>A0A420VR05</accession>
<dbReference type="Gene3D" id="3.40.30.10">
    <property type="entry name" value="Glutaredoxin"/>
    <property type="match status" value="1"/>
</dbReference>
<dbReference type="SUPFAM" id="SSF52833">
    <property type="entry name" value="Thioredoxin-like"/>
    <property type="match status" value="1"/>
</dbReference>
<protein>
    <recommendedName>
        <fullName evidence="3">TlpA family protein disulfide reductase</fullName>
    </recommendedName>
</protein>
<dbReference type="Proteomes" id="UP000282423">
    <property type="component" value="Unassembled WGS sequence"/>
</dbReference>
<sequence>MFSLSAQTPRQESGANGLLIAESKADSLRRNLLDVETAISKKSYSDTRLRGKFPYVDFNRFPFYIYNVDTTKIGYILKGEAIPDRILDLPLRMLNMPDGRTTTTLRELSNKEFLVLDLWAEYCAPCIKSMDKWEALYPKIKDKMQVVGVVNDAEYKGVVKVHERNWTRPQIIGSMAPILVRYFTQYGGVGPSIWIKNGKLFGRTSSKPVDPDYIFQILEGKLDHIPDFINWDLGNQIQ</sequence>
<name>A0A420VR05_9SPHI</name>
<evidence type="ECO:0008006" key="3">
    <source>
        <dbReference type="Google" id="ProtNLM"/>
    </source>
</evidence>
<reference evidence="1 2" key="1">
    <citation type="submission" date="2018-10" db="EMBL/GenBank/DDBJ databases">
        <title>Sphingobacterium sp. M05W1-28.</title>
        <authorList>
            <person name="Cai H."/>
        </authorList>
    </citation>
    <scope>NUCLEOTIDE SEQUENCE [LARGE SCALE GENOMIC DNA]</scope>
    <source>
        <strain evidence="1 2">M05W1-28</strain>
    </source>
</reference>
<dbReference type="AlphaFoldDB" id="A0A420VR05"/>
<proteinExistence type="predicted"/>
<dbReference type="InterPro" id="IPR036249">
    <property type="entry name" value="Thioredoxin-like_sf"/>
</dbReference>
<keyword evidence="2" id="KW-1185">Reference proteome</keyword>
<dbReference type="EMBL" id="RBWS01000027">
    <property type="protein sequence ID" value="RKO68689.1"/>
    <property type="molecule type" value="Genomic_DNA"/>
</dbReference>
<comment type="caution">
    <text evidence="1">The sequence shown here is derived from an EMBL/GenBank/DDBJ whole genome shotgun (WGS) entry which is preliminary data.</text>
</comment>
<evidence type="ECO:0000313" key="2">
    <source>
        <dbReference type="Proteomes" id="UP000282423"/>
    </source>
</evidence>
<evidence type="ECO:0000313" key="1">
    <source>
        <dbReference type="EMBL" id="RKO68689.1"/>
    </source>
</evidence>
<gene>
    <name evidence="1" type="ORF">D7322_26155</name>
</gene>